<keyword evidence="2" id="KW-1185">Reference proteome</keyword>
<dbReference type="EMBL" id="LFZN01000180">
    <property type="protein sequence ID" value="KXS96286.1"/>
    <property type="molecule type" value="Genomic_DNA"/>
</dbReference>
<gene>
    <name evidence="1" type="ORF">AC578_3873</name>
</gene>
<dbReference type="Proteomes" id="UP000070133">
    <property type="component" value="Unassembled WGS sequence"/>
</dbReference>
<organism evidence="1 2">
    <name type="scientific">Pseudocercospora eumusae</name>
    <dbReference type="NCBI Taxonomy" id="321146"/>
    <lineage>
        <taxon>Eukaryota</taxon>
        <taxon>Fungi</taxon>
        <taxon>Dikarya</taxon>
        <taxon>Ascomycota</taxon>
        <taxon>Pezizomycotina</taxon>
        <taxon>Dothideomycetes</taxon>
        <taxon>Dothideomycetidae</taxon>
        <taxon>Mycosphaerellales</taxon>
        <taxon>Mycosphaerellaceae</taxon>
        <taxon>Pseudocercospora</taxon>
    </lineage>
</organism>
<name>A0A139H1E8_9PEZI</name>
<comment type="caution">
    <text evidence="1">The sequence shown here is derived from an EMBL/GenBank/DDBJ whole genome shotgun (WGS) entry which is preliminary data.</text>
</comment>
<protein>
    <submittedName>
        <fullName evidence="1">Uncharacterized protein</fullName>
    </submittedName>
</protein>
<evidence type="ECO:0000313" key="1">
    <source>
        <dbReference type="EMBL" id="KXS96286.1"/>
    </source>
</evidence>
<reference evidence="1 2" key="1">
    <citation type="submission" date="2015-07" db="EMBL/GenBank/DDBJ databases">
        <title>Comparative genomics of the Sigatoka disease complex on banana suggests a link between parallel evolutionary changes in Pseudocercospora fijiensis and Pseudocercospora eumusae and increased virulence on the banana host.</title>
        <authorList>
            <person name="Chang T.-C."/>
            <person name="Salvucci A."/>
            <person name="Crous P.W."/>
            <person name="Stergiopoulos I."/>
        </authorList>
    </citation>
    <scope>NUCLEOTIDE SEQUENCE [LARGE SCALE GENOMIC DNA]</scope>
    <source>
        <strain evidence="1 2">CBS 114824</strain>
    </source>
</reference>
<proteinExistence type="predicted"/>
<evidence type="ECO:0000313" key="2">
    <source>
        <dbReference type="Proteomes" id="UP000070133"/>
    </source>
</evidence>
<dbReference type="AlphaFoldDB" id="A0A139H1E8"/>
<accession>A0A139H1E8</accession>
<sequence length="303" mass="32990">MAVRRFQCQHHAVPYVAALRLRVAVTTTESPASQRRRGSPVARTLAGKTPATATFCASRCNTMVTRNPPSAPSTQQLQQGEESLKCLSLAHRAPSHLRRHTPHSLLSGHCLVPPRIVELALLMAHVSMRRCCSEHCRTSSWLSTPTQTQLWHQVALHSATGLHQRGVWHRRAGSTCHVNVYTAVCSTSSTAPPKSRNLQHCFSCRTLRDAQSIHAHAPQQYPAHSKNKIQSIYTTLRQRAHEPKVFSSIASSEPAPSFSGSPFTGLCQAPDSPGTLAAPSFAKQAANVLASVGRRAHGNMAMT</sequence>